<proteinExistence type="predicted"/>
<dbReference type="Proteomes" id="UP000184172">
    <property type="component" value="Unassembled WGS sequence"/>
</dbReference>
<dbReference type="GO" id="GO:0003677">
    <property type="term" value="F:DNA binding"/>
    <property type="evidence" value="ECO:0007669"/>
    <property type="project" value="UniProtKB-KW"/>
</dbReference>
<reference evidence="4" key="1">
    <citation type="submission" date="2016-11" db="EMBL/GenBank/DDBJ databases">
        <authorList>
            <person name="Varghese N."/>
            <person name="Submissions S."/>
        </authorList>
    </citation>
    <scope>NUCLEOTIDE SEQUENCE [LARGE SCALE GENOMIC DNA]</scope>
    <source>
        <strain evidence="4">DSM 26349</strain>
    </source>
</reference>
<evidence type="ECO:0000256" key="1">
    <source>
        <dbReference type="ARBA" id="ARBA00023125"/>
    </source>
</evidence>
<dbReference type="CDD" id="cd00093">
    <property type="entry name" value="HTH_XRE"/>
    <property type="match status" value="1"/>
</dbReference>
<sequence length="80" mass="9115">MEENQKKTILCILGENIKKYRESKGFSYRELAQLCDVDHSQISKIEKGQISLEVITLCDIANGLGVHPKELLDIEINIQQ</sequence>
<organism evidence="3 4">
    <name type="scientific">Aequorivita viscosa</name>
    <dbReference type="NCBI Taxonomy" id="797419"/>
    <lineage>
        <taxon>Bacteria</taxon>
        <taxon>Pseudomonadati</taxon>
        <taxon>Bacteroidota</taxon>
        <taxon>Flavobacteriia</taxon>
        <taxon>Flavobacteriales</taxon>
        <taxon>Flavobacteriaceae</taxon>
        <taxon>Aequorivita</taxon>
    </lineage>
</organism>
<dbReference type="InterPro" id="IPR050807">
    <property type="entry name" value="TransReg_Diox_bact_type"/>
</dbReference>
<dbReference type="Pfam" id="PF01381">
    <property type="entry name" value="HTH_3"/>
    <property type="match status" value="1"/>
</dbReference>
<dbReference type="GO" id="GO:0005829">
    <property type="term" value="C:cytosol"/>
    <property type="evidence" value="ECO:0007669"/>
    <property type="project" value="TreeGrafter"/>
</dbReference>
<dbReference type="Gene3D" id="1.10.260.40">
    <property type="entry name" value="lambda repressor-like DNA-binding domains"/>
    <property type="match status" value="1"/>
</dbReference>
<dbReference type="SMART" id="SM00530">
    <property type="entry name" value="HTH_XRE"/>
    <property type="match status" value="1"/>
</dbReference>
<dbReference type="InterPro" id="IPR010982">
    <property type="entry name" value="Lambda_DNA-bd_dom_sf"/>
</dbReference>
<keyword evidence="1" id="KW-0238">DNA-binding</keyword>
<dbReference type="EMBL" id="FQYV01000025">
    <property type="protein sequence ID" value="SHJ76793.1"/>
    <property type="molecule type" value="Genomic_DNA"/>
</dbReference>
<evidence type="ECO:0000313" key="4">
    <source>
        <dbReference type="Proteomes" id="UP000184172"/>
    </source>
</evidence>
<dbReference type="InterPro" id="IPR001387">
    <property type="entry name" value="Cro/C1-type_HTH"/>
</dbReference>
<dbReference type="AlphaFoldDB" id="A0A1M6M0G4"/>
<dbReference type="PANTHER" id="PTHR46797">
    <property type="entry name" value="HTH-TYPE TRANSCRIPTIONAL REGULATOR"/>
    <property type="match status" value="1"/>
</dbReference>
<dbReference type="GO" id="GO:0003700">
    <property type="term" value="F:DNA-binding transcription factor activity"/>
    <property type="evidence" value="ECO:0007669"/>
    <property type="project" value="TreeGrafter"/>
</dbReference>
<keyword evidence="4" id="KW-1185">Reference proteome</keyword>
<dbReference type="OrthoDB" id="678057at2"/>
<feature type="domain" description="HTH cro/C1-type" evidence="2">
    <location>
        <begin position="17"/>
        <end position="71"/>
    </location>
</feature>
<dbReference type="RefSeq" id="WP_073220586.1">
    <property type="nucleotide sequence ID" value="NZ_FNNS01000024.1"/>
</dbReference>
<name>A0A1M6M0G4_9FLAO</name>
<accession>A0A1M6M0G4</accession>
<evidence type="ECO:0000313" key="3">
    <source>
        <dbReference type="EMBL" id="SHJ76793.1"/>
    </source>
</evidence>
<protein>
    <submittedName>
        <fullName evidence="3">Helix-turn-helix</fullName>
    </submittedName>
</protein>
<dbReference type="SUPFAM" id="SSF47413">
    <property type="entry name" value="lambda repressor-like DNA-binding domains"/>
    <property type="match status" value="1"/>
</dbReference>
<dbReference type="PANTHER" id="PTHR46797:SF1">
    <property type="entry name" value="METHYLPHOSPHONATE SYNTHASE"/>
    <property type="match status" value="1"/>
</dbReference>
<evidence type="ECO:0000259" key="2">
    <source>
        <dbReference type="PROSITE" id="PS50943"/>
    </source>
</evidence>
<gene>
    <name evidence="3" type="ORF">SAMN04487908_1257</name>
</gene>
<dbReference type="PROSITE" id="PS50943">
    <property type="entry name" value="HTH_CROC1"/>
    <property type="match status" value="1"/>
</dbReference>